<keyword evidence="2" id="KW-0479">Metal-binding</keyword>
<dbReference type="EMBL" id="WTYQ01000004">
    <property type="protein sequence ID" value="MXP26718.1"/>
    <property type="molecule type" value="Genomic_DNA"/>
</dbReference>
<dbReference type="EC" id="2.7.1.4" evidence="5"/>
<evidence type="ECO:0000256" key="5">
    <source>
        <dbReference type="ARBA" id="ARBA00038887"/>
    </source>
</evidence>
<evidence type="ECO:0000256" key="1">
    <source>
        <dbReference type="ARBA" id="ARBA00001946"/>
    </source>
</evidence>
<dbReference type="Gene3D" id="3.30.420.40">
    <property type="match status" value="2"/>
</dbReference>
<dbReference type="GO" id="GO:0046872">
    <property type="term" value="F:metal ion binding"/>
    <property type="evidence" value="ECO:0007669"/>
    <property type="project" value="UniProtKB-KW"/>
</dbReference>
<keyword evidence="4" id="KW-0460">Magnesium</keyword>
<dbReference type="OrthoDB" id="9783435at2"/>
<dbReference type="InterPro" id="IPR043129">
    <property type="entry name" value="ATPase_NBD"/>
</dbReference>
<comment type="caution">
    <text evidence="7">The sequence shown here is derived from an EMBL/GenBank/DDBJ whole genome shotgun (WGS) entry which is preliminary data.</text>
</comment>
<gene>
    <name evidence="7" type="ORF">GRI39_11795</name>
</gene>
<dbReference type="PROSITE" id="PS01125">
    <property type="entry name" value="ROK"/>
    <property type="match status" value="1"/>
</dbReference>
<name>A0A845AHX9_9SPHN</name>
<sequence length="299" mass="30957">MTGKALRLGGIELGGTKSIAILSDGESILERATFPTRSPSETLPLLSAQLRNWNREASLDALGIASFGPLQLNKAAAGFGKMLPTPKPGWEGAEITTTLSGGLTCPFAIDTDVNGAGLAEYCWGAGRNCSSLCYITIGTGVGGGLIVNGAPVHGAMHPEIGHMRIRRVAEDQFGGACPFHGDCLEGLVSGPALAARFGCDPATVGEDDPRWTYVASDISEMAVNLLLTCSVQRILIGGGVGMGRAKLLPKVRQLTVERLAGYLPFATPETIDTIIVAPELGDNAGPMGTVALALDALSQ</sequence>
<comment type="catalytic activity">
    <reaction evidence="6">
        <text>D-fructose + ATP = D-fructose 6-phosphate + ADP + H(+)</text>
        <dbReference type="Rhea" id="RHEA:16125"/>
        <dbReference type="ChEBI" id="CHEBI:15378"/>
        <dbReference type="ChEBI" id="CHEBI:30616"/>
        <dbReference type="ChEBI" id="CHEBI:37721"/>
        <dbReference type="ChEBI" id="CHEBI:61527"/>
        <dbReference type="ChEBI" id="CHEBI:456216"/>
        <dbReference type="EC" id="2.7.1.4"/>
    </reaction>
</comment>
<comment type="cofactor">
    <cofactor evidence="1">
        <name>Mg(2+)</name>
        <dbReference type="ChEBI" id="CHEBI:18420"/>
    </cofactor>
</comment>
<keyword evidence="3" id="KW-0862">Zinc</keyword>
<organism evidence="7 8">
    <name type="scientific">Altericroceibacterium indicum</name>
    <dbReference type="NCBI Taxonomy" id="374177"/>
    <lineage>
        <taxon>Bacteria</taxon>
        <taxon>Pseudomonadati</taxon>
        <taxon>Pseudomonadota</taxon>
        <taxon>Alphaproteobacteria</taxon>
        <taxon>Sphingomonadales</taxon>
        <taxon>Erythrobacteraceae</taxon>
        <taxon>Altericroceibacterium</taxon>
    </lineage>
</organism>
<dbReference type="Proteomes" id="UP000460561">
    <property type="component" value="Unassembled WGS sequence"/>
</dbReference>
<dbReference type="InterPro" id="IPR051804">
    <property type="entry name" value="Carb_Metab_Reg_Kinase/Isom"/>
</dbReference>
<evidence type="ECO:0000256" key="4">
    <source>
        <dbReference type="ARBA" id="ARBA00022842"/>
    </source>
</evidence>
<evidence type="ECO:0000313" key="8">
    <source>
        <dbReference type="Proteomes" id="UP000460561"/>
    </source>
</evidence>
<reference evidence="7 8" key="1">
    <citation type="submission" date="2019-12" db="EMBL/GenBank/DDBJ databases">
        <title>Genomic-based taxomic classification of the family Erythrobacteraceae.</title>
        <authorList>
            <person name="Xu L."/>
        </authorList>
    </citation>
    <scope>NUCLEOTIDE SEQUENCE [LARGE SCALE GENOMIC DNA]</scope>
    <source>
        <strain evidence="7 8">DSM 18604</strain>
    </source>
</reference>
<dbReference type="Pfam" id="PF00480">
    <property type="entry name" value="ROK"/>
    <property type="match status" value="1"/>
</dbReference>
<dbReference type="PANTHER" id="PTHR42742:SF3">
    <property type="entry name" value="FRUCTOKINASE"/>
    <property type="match status" value="1"/>
</dbReference>
<keyword evidence="8" id="KW-1185">Reference proteome</keyword>
<dbReference type="CDD" id="cd24067">
    <property type="entry name" value="ASKHA_NBD_ROK_BsFRK-like"/>
    <property type="match status" value="1"/>
</dbReference>
<dbReference type="RefSeq" id="WP_160739918.1">
    <property type="nucleotide sequence ID" value="NZ_WTYQ01000004.1"/>
</dbReference>
<evidence type="ECO:0000313" key="7">
    <source>
        <dbReference type="EMBL" id="MXP26718.1"/>
    </source>
</evidence>
<dbReference type="AlphaFoldDB" id="A0A845AHX9"/>
<dbReference type="InterPro" id="IPR000600">
    <property type="entry name" value="ROK"/>
</dbReference>
<accession>A0A845AHX9</accession>
<evidence type="ECO:0000256" key="6">
    <source>
        <dbReference type="ARBA" id="ARBA00048451"/>
    </source>
</evidence>
<evidence type="ECO:0000256" key="2">
    <source>
        <dbReference type="ARBA" id="ARBA00022723"/>
    </source>
</evidence>
<proteinExistence type="predicted"/>
<dbReference type="PANTHER" id="PTHR42742">
    <property type="entry name" value="TRANSCRIPTIONAL REPRESSOR MPRA"/>
    <property type="match status" value="1"/>
</dbReference>
<dbReference type="SUPFAM" id="SSF53067">
    <property type="entry name" value="Actin-like ATPase domain"/>
    <property type="match status" value="1"/>
</dbReference>
<protein>
    <recommendedName>
        <fullName evidence="5">fructokinase</fullName>
        <ecNumber evidence="5">2.7.1.4</ecNumber>
    </recommendedName>
</protein>
<dbReference type="GO" id="GO:0008865">
    <property type="term" value="F:fructokinase activity"/>
    <property type="evidence" value="ECO:0007669"/>
    <property type="project" value="UniProtKB-EC"/>
</dbReference>
<dbReference type="InterPro" id="IPR049874">
    <property type="entry name" value="ROK_cs"/>
</dbReference>
<evidence type="ECO:0000256" key="3">
    <source>
        <dbReference type="ARBA" id="ARBA00022833"/>
    </source>
</evidence>